<dbReference type="PROSITE" id="PS00028">
    <property type="entry name" value="ZINC_FINGER_C2H2_1"/>
    <property type="match status" value="1"/>
</dbReference>
<keyword evidence="5" id="KW-1185">Reference proteome</keyword>
<proteinExistence type="predicted"/>
<dbReference type="GO" id="GO:0003729">
    <property type="term" value="F:mRNA binding"/>
    <property type="evidence" value="ECO:0007669"/>
    <property type="project" value="InterPro"/>
</dbReference>
<evidence type="ECO:0000256" key="1">
    <source>
        <dbReference type="PROSITE-ProRule" id="PRU00042"/>
    </source>
</evidence>
<gene>
    <name evidence="4" type="ORF">TIFTF001_026171</name>
</gene>
<feature type="compositionally biased region" description="Polar residues" evidence="2">
    <location>
        <begin position="157"/>
        <end position="167"/>
    </location>
</feature>
<dbReference type="GO" id="GO:0031124">
    <property type="term" value="P:mRNA 3'-end processing"/>
    <property type="evidence" value="ECO:0007669"/>
    <property type="project" value="InterPro"/>
</dbReference>
<dbReference type="AlphaFoldDB" id="A0AA88DKS4"/>
<dbReference type="GO" id="GO:0008270">
    <property type="term" value="F:zinc ion binding"/>
    <property type="evidence" value="ECO:0007669"/>
    <property type="project" value="UniProtKB-KW"/>
</dbReference>
<dbReference type="GO" id="GO:0000993">
    <property type="term" value="F:RNA polymerase II complex binding"/>
    <property type="evidence" value="ECO:0007669"/>
    <property type="project" value="InterPro"/>
</dbReference>
<reference evidence="4" key="1">
    <citation type="submission" date="2023-07" db="EMBL/GenBank/DDBJ databases">
        <title>draft genome sequence of fig (Ficus carica).</title>
        <authorList>
            <person name="Takahashi T."/>
            <person name="Nishimura K."/>
        </authorList>
    </citation>
    <scope>NUCLEOTIDE SEQUENCE</scope>
</reference>
<dbReference type="GO" id="GO:0005737">
    <property type="term" value="C:cytoplasm"/>
    <property type="evidence" value="ECO:0007669"/>
    <property type="project" value="TreeGrafter"/>
</dbReference>
<evidence type="ECO:0000259" key="3">
    <source>
        <dbReference type="PROSITE" id="PS50157"/>
    </source>
</evidence>
<name>A0AA88DKS4_FICCA</name>
<dbReference type="PANTHER" id="PTHR15921">
    <property type="entry name" value="PRE-MRNA CLEAVAGE COMPLEX II"/>
    <property type="match status" value="1"/>
</dbReference>
<organism evidence="4 5">
    <name type="scientific">Ficus carica</name>
    <name type="common">Common fig</name>
    <dbReference type="NCBI Taxonomy" id="3494"/>
    <lineage>
        <taxon>Eukaryota</taxon>
        <taxon>Viridiplantae</taxon>
        <taxon>Streptophyta</taxon>
        <taxon>Embryophyta</taxon>
        <taxon>Tracheophyta</taxon>
        <taxon>Spermatophyta</taxon>
        <taxon>Magnoliopsida</taxon>
        <taxon>eudicotyledons</taxon>
        <taxon>Gunneridae</taxon>
        <taxon>Pentapetalae</taxon>
        <taxon>rosids</taxon>
        <taxon>fabids</taxon>
        <taxon>Rosales</taxon>
        <taxon>Moraceae</taxon>
        <taxon>Ficeae</taxon>
        <taxon>Ficus</taxon>
    </lineage>
</organism>
<dbReference type="Pfam" id="PF23228">
    <property type="entry name" value="zf_PCFS4"/>
    <property type="match status" value="1"/>
</dbReference>
<evidence type="ECO:0000313" key="4">
    <source>
        <dbReference type="EMBL" id="GMN57068.1"/>
    </source>
</evidence>
<dbReference type="InterPro" id="IPR057242">
    <property type="entry name" value="PCFS4-like"/>
</dbReference>
<dbReference type="PROSITE" id="PS50157">
    <property type="entry name" value="ZINC_FINGER_C2H2_2"/>
    <property type="match status" value="1"/>
</dbReference>
<evidence type="ECO:0000256" key="2">
    <source>
        <dbReference type="SAM" id="MobiDB-lite"/>
    </source>
</evidence>
<evidence type="ECO:0000313" key="5">
    <source>
        <dbReference type="Proteomes" id="UP001187192"/>
    </source>
</evidence>
<dbReference type="GO" id="GO:0005849">
    <property type="term" value="C:mRNA cleavage factor complex"/>
    <property type="evidence" value="ECO:0007669"/>
    <property type="project" value="TreeGrafter"/>
</dbReference>
<keyword evidence="1" id="KW-0862">Zinc</keyword>
<protein>
    <recommendedName>
        <fullName evidence="3">C2H2-type domain-containing protein</fullName>
    </recommendedName>
</protein>
<comment type="caution">
    <text evidence="4">The sequence shown here is derived from an EMBL/GenBank/DDBJ whole genome shotgun (WGS) entry which is preliminary data.</text>
</comment>
<keyword evidence="1" id="KW-0479">Metal-binding</keyword>
<feature type="domain" description="C2H2-type" evidence="3">
    <location>
        <begin position="384"/>
        <end position="411"/>
    </location>
</feature>
<dbReference type="GO" id="GO:0006369">
    <property type="term" value="P:termination of RNA polymerase II transcription"/>
    <property type="evidence" value="ECO:0007669"/>
    <property type="project" value="InterPro"/>
</dbReference>
<dbReference type="Proteomes" id="UP001187192">
    <property type="component" value="Unassembled WGS sequence"/>
</dbReference>
<keyword evidence="1" id="KW-0863">Zinc-finger</keyword>
<accession>A0AA88DKS4</accession>
<feature type="region of interest" description="Disordered" evidence="2">
    <location>
        <begin position="151"/>
        <end position="195"/>
    </location>
</feature>
<dbReference type="PANTHER" id="PTHR15921:SF11">
    <property type="entry name" value="POLYADENYLATION AND CLEAVAGE FACTOR HOMOLOG 1-RELATED"/>
    <property type="match status" value="1"/>
</dbReference>
<dbReference type="EMBL" id="BTGU01000068">
    <property type="protein sequence ID" value="GMN57068.1"/>
    <property type="molecule type" value="Genomic_DNA"/>
</dbReference>
<dbReference type="InterPro" id="IPR013087">
    <property type="entry name" value="Znf_C2H2_type"/>
</dbReference>
<dbReference type="InterPro" id="IPR045154">
    <property type="entry name" value="PCF11-like"/>
</dbReference>
<sequence>MFLSKPCLDHVDKSISRDWHPNNNNINNQIESPSDQFELRALIHAYGSDNRSVNINRPCSMPWRNTEEEEFDWQHISAPTSGTDCGTRDGFLHSSKSYSTSSKRPRTCFVAPRSTTRLESDIRNGWSGQSKLPAAEDSSIVSKDAVPSLSFARGSPGNMNSQKNRNLLSPPLHERPCKMPRRPSKPSQTINSFGRGMKGCFNSRMVSSYNDYNIKADARSVVVPTSVGLRPPVHAHGSHPQPHFHPVMPTQNQKVQNHEFINSSNTVNQQNQMQLPLQPPILTTQEGQMHHIPGMAAPLPPNPMIPNNTSLQAILPPNNADTSVSSQQPASALSGLLNSLMAQGLISLPNPKPVQESLGLEFNADLLKVRHGSVIKALYDDLPRQCTTCGRRFKSQEEHRSHMDWHVTQNRMSKNQKIKSPSRMWLASASLWLSSATDADNVFLPTEAIEEKRSDEEMAVPADEDEKVCALCGDAFEEFYSDEAEEWMFKGAVYLNAVNGSTAGMDRSQLGPAVHVKCRSGSSMVP</sequence>